<dbReference type="Proteomes" id="UP000430971">
    <property type="component" value="Unassembled WGS sequence"/>
</dbReference>
<keyword evidence="1" id="KW-0285">Flavoprotein</keyword>
<evidence type="ECO:0000256" key="2">
    <source>
        <dbReference type="ARBA" id="ARBA00022643"/>
    </source>
</evidence>
<gene>
    <name evidence="7" type="ORF">GBB40_10475</name>
    <name evidence="6" type="ORF">GBB63_00290</name>
    <name evidence="5" type="ORF">GBB73_00290</name>
</gene>
<comment type="caution">
    <text evidence="5">The sequence shown here is derived from an EMBL/GenBank/DDBJ whole genome shotgun (WGS) entry which is preliminary data.</text>
</comment>
<dbReference type="Pfam" id="PF00881">
    <property type="entry name" value="Nitroreductase"/>
    <property type="match status" value="1"/>
</dbReference>
<organism evidence="5 8">
    <name type="scientific">Bifidobacterium longum</name>
    <dbReference type="NCBI Taxonomy" id="216816"/>
    <lineage>
        <taxon>Bacteria</taxon>
        <taxon>Bacillati</taxon>
        <taxon>Actinomycetota</taxon>
        <taxon>Actinomycetes</taxon>
        <taxon>Bifidobacteriales</taxon>
        <taxon>Bifidobacteriaceae</taxon>
        <taxon>Bifidobacterium</taxon>
    </lineage>
</organism>
<evidence type="ECO:0000256" key="3">
    <source>
        <dbReference type="ARBA" id="ARBA00023002"/>
    </source>
</evidence>
<name>A0A6I1DQ59_BIFLN</name>
<feature type="domain" description="Nitroreductase" evidence="4">
    <location>
        <begin position="183"/>
        <end position="238"/>
    </location>
</feature>
<protein>
    <submittedName>
        <fullName evidence="5">Nitroreductase family protein</fullName>
    </submittedName>
</protein>
<dbReference type="Proteomes" id="UP000460881">
    <property type="component" value="Unassembled WGS sequence"/>
</dbReference>
<reference evidence="8 9" key="1">
    <citation type="journal article" date="2019" name="Nat. Med.">
        <title>A library of human gut bacterial isolates paired with longitudinal multiomics data enables mechanistic microbiome research.</title>
        <authorList>
            <person name="Poyet M."/>
            <person name="Groussin M."/>
            <person name="Gibbons S.M."/>
            <person name="Avila-Pacheco J."/>
            <person name="Jiang X."/>
            <person name="Kearney S.M."/>
            <person name="Perrotta A.R."/>
            <person name="Berdy B."/>
            <person name="Zhao S."/>
            <person name="Lieberman T.D."/>
            <person name="Swanson P.K."/>
            <person name="Smith M."/>
            <person name="Roesemann S."/>
            <person name="Alexander J.E."/>
            <person name="Rich S.A."/>
            <person name="Livny J."/>
            <person name="Vlamakis H."/>
            <person name="Clish C."/>
            <person name="Bullock K."/>
            <person name="Deik A."/>
            <person name="Scott J."/>
            <person name="Pierce K.A."/>
            <person name="Xavier R.J."/>
            <person name="Alm E.J."/>
        </authorList>
    </citation>
    <scope>NUCLEOTIDE SEQUENCE [LARGE SCALE GENOMIC DNA]</scope>
    <source>
        <strain evidence="7 10">BIOML-A37</strain>
        <strain evidence="6 9">BIOML-A55</strain>
        <strain evidence="5 8">BIOML-A65</strain>
    </source>
</reference>
<dbReference type="AlphaFoldDB" id="A0A6I1DQ59"/>
<keyword evidence="3" id="KW-0560">Oxidoreductase</keyword>
<evidence type="ECO:0000313" key="5">
    <source>
        <dbReference type="EMBL" id="KAB7340567.1"/>
    </source>
</evidence>
<dbReference type="PANTHER" id="PTHR23026">
    <property type="entry name" value="NADPH NITROREDUCTASE"/>
    <property type="match status" value="1"/>
</dbReference>
<accession>A0A6I1DQ59</accession>
<evidence type="ECO:0000313" key="8">
    <source>
        <dbReference type="Proteomes" id="UP000430971"/>
    </source>
</evidence>
<dbReference type="SUPFAM" id="SSF55469">
    <property type="entry name" value="FMN-dependent nitroreductase-like"/>
    <property type="match status" value="1"/>
</dbReference>
<dbReference type="InterPro" id="IPR000415">
    <property type="entry name" value="Nitroreductase-like"/>
</dbReference>
<dbReference type="Gene3D" id="3.40.109.10">
    <property type="entry name" value="NADH Oxidase"/>
    <property type="match status" value="1"/>
</dbReference>
<dbReference type="InterPro" id="IPR050627">
    <property type="entry name" value="Nitroreductase/BluB"/>
</dbReference>
<evidence type="ECO:0000259" key="4">
    <source>
        <dbReference type="Pfam" id="PF00881"/>
    </source>
</evidence>
<evidence type="ECO:0000313" key="10">
    <source>
        <dbReference type="Proteomes" id="UP000468842"/>
    </source>
</evidence>
<evidence type="ECO:0000313" key="9">
    <source>
        <dbReference type="Proteomes" id="UP000460881"/>
    </source>
</evidence>
<dbReference type="EMBL" id="WDRC01000001">
    <property type="protein sequence ID" value="KAB7361196.1"/>
    <property type="molecule type" value="Genomic_DNA"/>
</dbReference>
<dbReference type="PANTHER" id="PTHR23026:SF90">
    <property type="entry name" value="IODOTYROSINE DEIODINASE 1"/>
    <property type="match status" value="1"/>
</dbReference>
<dbReference type="EMBL" id="WDQK01000054">
    <property type="protein sequence ID" value="KAB7392514.1"/>
    <property type="molecule type" value="Genomic_DNA"/>
</dbReference>
<dbReference type="Proteomes" id="UP000468842">
    <property type="component" value="Unassembled WGS sequence"/>
</dbReference>
<keyword evidence="2" id="KW-0288">FMN</keyword>
<evidence type="ECO:0000313" key="6">
    <source>
        <dbReference type="EMBL" id="KAB7361196.1"/>
    </source>
</evidence>
<dbReference type="GO" id="GO:0016491">
    <property type="term" value="F:oxidoreductase activity"/>
    <property type="evidence" value="ECO:0007669"/>
    <property type="project" value="UniProtKB-KW"/>
</dbReference>
<dbReference type="EMBL" id="WDRM01000001">
    <property type="protein sequence ID" value="KAB7340567.1"/>
    <property type="molecule type" value="Genomic_DNA"/>
</dbReference>
<sequence length="348" mass="39071">MGIYSELNRKDVLMNIKDEVKKLTPVFLLERKQWLHLKHESLYQLKRFYNAITNGSNNNVNHCIAKVTFYSHQIEKGLSHSNFRYGFGKSALMNLSSALEDLKRCDSDYPECAAYQSAVAALQEYRYKHENAGYHIDDMIALFPSDIWDDASASASANGGSVPVKASLKDGNATIPFENLFLNRRSVREFSDSPLTETEIQHVIEVATKAPSVCNRQPVRVYAITNKSVIEKALKLQGGFNGYKVPPALFLITADNEAFLSISEHNEGFVDGGLFSMALLMAMEANKIAACPLNTMFSKQIDQQTRNLIGVPENEFLIMYIAAGHFPDETHTCISKRYPVQDILTIVR</sequence>
<evidence type="ECO:0000256" key="1">
    <source>
        <dbReference type="ARBA" id="ARBA00022630"/>
    </source>
</evidence>
<proteinExistence type="predicted"/>
<evidence type="ECO:0000313" key="7">
    <source>
        <dbReference type="EMBL" id="KAB7392514.1"/>
    </source>
</evidence>
<dbReference type="InterPro" id="IPR029479">
    <property type="entry name" value="Nitroreductase"/>
</dbReference>